<dbReference type="InterPro" id="IPR046867">
    <property type="entry name" value="AldOxase/xan_DH_MoCoBD2"/>
</dbReference>
<keyword evidence="1" id="KW-0500">Molybdenum</keyword>
<dbReference type="AlphaFoldDB" id="A0A485LX39"/>
<dbReference type="GO" id="GO:0043885">
    <property type="term" value="F:anaerobic carbon-monoxide dehydrogenase activity"/>
    <property type="evidence" value="ECO:0007669"/>
    <property type="project" value="UniProtKB-EC"/>
</dbReference>
<dbReference type="InterPro" id="IPR037165">
    <property type="entry name" value="AldOxase/xan_DH_Mopterin-bd_sf"/>
</dbReference>
<dbReference type="InterPro" id="IPR016208">
    <property type="entry name" value="Ald_Oxase/xanthine_DH-like"/>
</dbReference>
<proteinExistence type="predicted"/>
<dbReference type="SUPFAM" id="SSF54665">
    <property type="entry name" value="CO dehydrogenase molybdoprotein N-domain-like"/>
    <property type="match status" value="1"/>
</dbReference>
<evidence type="ECO:0000256" key="1">
    <source>
        <dbReference type="ARBA" id="ARBA00022505"/>
    </source>
</evidence>
<dbReference type="Gene3D" id="3.90.1170.50">
    <property type="entry name" value="Aldehyde oxidase/xanthine dehydrogenase, a/b hammerhead"/>
    <property type="match status" value="1"/>
</dbReference>
<keyword evidence="2 4" id="KW-0560">Oxidoreductase</keyword>
<evidence type="ECO:0000259" key="3">
    <source>
        <dbReference type="SMART" id="SM01008"/>
    </source>
</evidence>
<protein>
    <submittedName>
        <fullName evidence="4">Aerobic-type carbon monoxide dehydrogenase, large subunit CoxL/CutL homologs</fullName>
        <ecNumber evidence="4">1.2.7.4</ecNumber>
    </submittedName>
</protein>
<dbReference type="InterPro" id="IPR000674">
    <property type="entry name" value="Ald_Oxase/Xan_DH_a/b"/>
</dbReference>
<name>A0A485LX39_9ZZZZ</name>
<evidence type="ECO:0000313" key="4">
    <source>
        <dbReference type="EMBL" id="VFU13095.1"/>
    </source>
</evidence>
<accession>A0A485LX39</accession>
<dbReference type="EC" id="1.2.7.4" evidence="4"/>
<dbReference type="SMART" id="SM01008">
    <property type="entry name" value="Ald_Xan_dh_C"/>
    <property type="match status" value="1"/>
</dbReference>
<dbReference type="PANTHER" id="PTHR11908:SF132">
    <property type="entry name" value="ALDEHYDE OXIDASE 1-RELATED"/>
    <property type="match status" value="1"/>
</dbReference>
<dbReference type="Gene3D" id="3.30.365.10">
    <property type="entry name" value="Aldehyde oxidase/xanthine dehydrogenase, molybdopterin binding domain"/>
    <property type="match status" value="4"/>
</dbReference>
<dbReference type="SUPFAM" id="SSF56003">
    <property type="entry name" value="Molybdenum cofactor-binding domain"/>
    <property type="match status" value="1"/>
</dbReference>
<reference evidence="4" key="1">
    <citation type="submission" date="2019-03" db="EMBL/GenBank/DDBJ databases">
        <authorList>
            <person name="Hao L."/>
        </authorList>
    </citation>
    <scope>NUCLEOTIDE SEQUENCE</scope>
</reference>
<dbReference type="PANTHER" id="PTHR11908">
    <property type="entry name" value="XANTHINE DEHYDROGENASE"/>
    <property type="match status" value="1"/>
</dbReference>
<gene>
    <name evidence="4" type="primary">CoxL</name>
    <name evidence="4" type="ORF">SCFA_2010001</name>
</gene>
<dbReference type="EMBL" id="CAADRN010000115">
    <property type="protein sequence ID" value="VFU13095.1"/>
    <property type="molecule type" value="Genomic_DNA"/>
</dbReference>
<feature type="domain" description="Aldehyde oxidase/xanthine dehydrogenase a/b hammerhead" evidence="3">
    <location>
        <begin position="26"/>
        <end position="133"/>
    </location>
</feature>
<dbReference type="GO" id="GO:0005506">
    <property type="term" value="F:iron ion binding"/>
    <property type="evidence" value="ECO:0007669"/>
    <property type="project" value="InterPro"/>
</dbReference>
<sequence>MSVKIKRDYSYVGKSLDRNDSYQKTTGRAQYTADLKFPNMLYGKLIRSNVAHAIIKNIDTSEAEKLPGVKAIITAKDVPAMKFGLSPARFDENIFCIDRVRYNGDKIGAVCAVDEETVYKALKLIKVEYEELPAVFTWQDAAKEGAPQIFEEYPGNLNTEIHHKFGDVDEALKNAYYVRTDRLQGQRTYHAFIENHCSVAYWDGDRATLYSSCQSVHYVQYHLCRVLGMKMGDLRVLKTHVGAGFGGKLDPTGLDFSAVILSKITGQPVKMFYDHEETFLNGRGRHPITMELTTGVDKNGKILGHKYKAILEGGAYTGLGIASTYYAGSLLGVLYDFENYQFDAYRYVTNLPPCGAQRGHGQPQPRFAFEHHLDLIGEAIGVDPIDMRLINARKANTVTLAGYEVKSYNLRAANEMARDASGWKEKRGKLGVGRGIGVGNGGFVTGAGFCQYRTDLPHSVGMIKIYDDGTQAFVYSQAVDIGQGSDTVLLQMAAEAMGYPYEQCTMYAGDTDLSTLDFGAYASRQTLMAGWAIKRAGEDIKQKILEQAVEMFRATGKIKEGWAYIGNRELRPDDLDVKEGIVYVKQEPSLTLTFEEVARRYFVTKGVLIGRGWYHPGKLGGNHKGAAVGTSPAYSSATQIAEVKVDMETGQIECVDTWDAHDSGTIINPKLFHGQVHGAFYMGIGETIWEEVLFDKKTGKLLNGNFAEYRLPTALDMPPVLSLTLDDSWEPNGPYGLKEVGEGATTPTMGAVANAIYDAIGVSMTELPITYEKVWRALKDKK</sequence>
<evidence type="ECO:0000256" key="2">
    <source>
        <dbReference type="ARBA" id="ARBA00023002"/>
    </source>
</evidence>
<dbReference type="Pfam" id="PF20256">
    <property type="entry name" value="MoCoBD_2"/>
    <property type="match status" value="1"/>
</dbReference>
<dbReference type="InterPro" id="IPR008274">
    <property type="entry name" value="AldOxase/xan_DH_MoCoBD1"/>
</dbReference>
<dbReference type="Pfam" id="PF02738">
    <property type="entry name" value="MoCoBD_1"/>
    <property type="match status" value="1"/>
</dbReference>
<dbReference type="InterPro" id="IPR036856">
    <property type="entry name" value="Ald_Oxase/Xan_DH_a/b_sf"/>
</dbReference>
<dbReference type="Pfam" id="PF01315">
    <property type="entry name" value="Ald_Xan_dh_C"/>
    <property type="match status" value="1"/>
</dbReference>
<organism evidence="4">
    <name type="scientific">anaerobic digester metagenome</name>
    <dbReference type="NCBI Taxonomy" id="1263854"/>
    <lineage>
        <taxon>unclassified sequences</taxon>
        <taxon>metagenomes</taxon>
        <taxon>ecological metagenomes</taxon>
    </lineage>
</organism>